<dbReference type="Proteomes" id="UP000236161">
    <property type="component" value="Unassembled WGS sequence"/>
</dbReference>
<dbReference type="EMBL" id="KZ451936">
    <property type="protein sequence ID" value="PKA60546.1"/>
    <property type="molecule type" value="Genomic_DNA"/>
</dbReference>
<protein>
    <submittedName>
        <fullName evidence="1">Uncharacterized protein</fullName>
    </submittedName>
</protein>
<organism evidence="1 2">
    <name type="scientific">Apostasia shenzhenica</name>
    <dbReference type="NCBI Taxonomy" id="1088818"/>
    <lineage>
        <taxon>Eukaryota</taxon>
        <taxon>Viridiplantae</taxon>
        <taxon>Streptophyta</taxon>
        <taxon>Embryophyta</taxon>
        <taxon>Tracheophyta</taxon>
        <taxon>Spermatophyta</taxon>
        <taxon>Magnoliopsida</taxon>
        <taxon>Liliopsida</taxon>
        <taxon>Asparagales</taxon>
        <taxon>Orchidaceae</taxon>
        <taxon>Apostasioideae</taxon>
        <taxon>Apostasia</taxon>
    </lineage>
</organism>
<proteinExistence type="predicted"/>
<evidence type="ECO:0000313" key="2">
    <source>
        <dbReference type="Proteomes" id="UP000236161"/>
    </source>
</evidence>
<name>A0A2I0AYE5_9ASPA</name>
<gene>
    <name evidence="1" type="ORF">AXF42_Ash019439</name>
</gene>
<keyword evidence="2" id="KW-1185">Reference proteome</keyword>
<sequence>MVSRSSRAMQPGGDKALNFWRVTDWQGREARSFLGLDLNFYGEITSRSLLFRCIINKSQDLTNFEPNWFKMNYS</sequence>
<evidence type="ECO:0000313" key="1">
    <source>
        <dbReference type="EMBL" id="PKA60546.1"/>
    </source>
</evidence>
<dbReference type="AlphaFoldDB" id="A0A2I0AYE5"/>
<accession>A0A2I0AYE5</accession>
<reference evidence="1 2" key="1">
    <citation type="journal article" date="2017" name="Nature">
        <title>The Apostasia genome and the evolution of orchids.</title>
        <authorList>
            <person name="Zhang G.Q."/>
            <person name="Liu K.W."/>
            <person name="Li Z."/>
            <person name="Lohaus R."/>
            <person name="Hsiao Y.Y."/>
            <person name="Niu S.C."/>
            <person name="Wang J.Y."/>
            <person name="Lin Y.C."/>
            <person name="Xu Q."/>
            <person name="Chen L.J."/>
            <person name="Yoshida K."/>
            <person name="Fujiwara S."/>
            <person name="Wang Z.W."/>
            <person name="Zhang Y.Q."/>
            <person name="Mitsuda N."/>
            <person name="Wang M."/>
            <person name="Liu G.H."/>
            <person name="Pecoraro L."/>
            <person name="Huang H.X."/>
            <person name="Xiao X.J."/>
            <person name="Lin M."/>
            <person name="Wu X.Y."/>
            <person name="Wu W.L."/>
            <person name="Chen Y.Y."/>
            <person name="Chang S.B."/>
            <person name="Sakamoto S."/>
            <person name="Ohme-Takagi M."/>
            <person name="Yagi M."/>
            <person name="Zeng S.J."/>
            <person name="Shen C.Y."/>
            <person name="Yeh C.M."/>
            <person name="Luo Y.B."/>
            <person name="Tsai W.C."/>
            <person name="Van de Peer Y."/>
            <person name="Liu Z.J."/>
        </authorList>
    </citation>
    <scope>NUCLEOTIDE SEQUENCE [LARGE SCALE GENOMIC DNA]</scope>
    <source>
        <strain evidence="2">cv. Shenzhen</strain>
        <tissue evidence="1">Stem</tissue>
    </source>
</reference>